<proteinExistence type="predicted"/>
<sequence length="100" mass="9849">MHILSTLGSLATFALSTPAQPLAIRQDDPSSACTEQCVQYGDYVRGTSDSCSGGSSDRGGGGYGTQPTPNPSDPGNPGPTSNSPDNGTDGRDGGDGGGGD</sequence>
<evidence type="ECO:0000256" key="1">
    <source>
        <dbReference type="SAM" id="MobiDB-lite"/>
    </source>
</evidence>
<gene>
    <name evidence="3" type="ORF">HO173_004434</name>
</gene>
<feature type="compositionally biased region" description="Low complexity" evidence="1">
    <location>
        <begin position="45"/>
        <end position="55"/>
    </location>
</feature>
<name>A0A8H6L6K3_9LECA</name>
<dbReference type="EMBL" id="JACCJC010000014">
    <property type="protein sequence ID" value="KAF6237544.1"/>
    <property type="molecule type" value="Genomic_DNA"/>
</dbReference>
<accession>A0A8H6L6K3</accession>
<feature type="region of interest" description="Disordered" evidence="1">
    <location>
        <begin position="44"/>
        <end position="100"/>
    </location>
</feature>
<keyword evidence="2" id="KW-0732">Signal</keyword>
<feature type="compositionally biased region" description="Pro residues" evidence="1">
    <location>
        <begin position="68"/>
        <end position="77"/>
    </location>
</feature>
<keyword evidence="4" id="KW-1185">Reference proteome</keyword>
<dbReference type="RefSeq" id="XP_037166868.1">
    <property type="nucleotide sequence ID" value="XM_037306358.1"/>
</dbReference>
<evidence type="ECO:0000313" key="3">
    <source>
        <dbReference type="EMBL" id="KAF6237544.1"/>
    </source>
</evidence>
<organism evidence="3 4">
    <name type="scientific">Letharia columbiana</name>
    <dbReference type="NCBI Taxonomy" id="112416"/>
    <lineage>
        <taxon>Eukaryota</taxon>
        <taxon>Fungi</taxon>
        <taxon>Dikarya</taxon>
        <taxon>Ascomycota</taxon>
        <taxon>Pezizomycotina</taxon>
        <taxon>Lecanoromycetes</taxon>
        <taxon>OSLEUM clade</taxon>
        <taxon>Lecanoromycetidae</taxon>
        <taxon>Lecanorales</taxon>
        <taxon>Lecanorineae</taxon>
        <taxon>Parmeliaceae</taxon>
        <taxon>Letharia</taxon>
    </lineage>
</organism>
<dbReference type="AlphaFoldDB" id="A0A8H6L6K3"/>
<evidence type="ECO:0000313" key="4">
    <source>
        <dbReference type="Proteomes" id="UP000578531"/>
    </source>
</evidence>
<dbReference type="OrthoDB" id="10615299at2759"/>
<comment type="caution">
    <text evidence="3">The sequence shown here is derived from an EMBL/GenBank/DDBJ whole genome shotgun (WGS) entry which is preliminary data.</text>
</comment>
<feature type="chain" id="PRO_5034203333" evidence="2">
    <location>
        <begin position="17"/>
        <end position="100"/>
    </location>
</feature>
<reference evidence="3 4" key="1">
    <citation type="journal article" date="2020" name="Genomics">
        <title>Complete, high-quality genomes from long-read metagenomic sequencing of two wolf lichen thalli reveals enigmatic genome architecture.</title>
        <authorList>
            <person name="McKenzie S.K."/>
            <person name="Walston R.F."/>
            <person name="Allen J.L."/>
        </authorList>
    </citation>
    <scope>NUCLEOTIDE SEQUENCE [LARGE SCALE GENOMIC DNA]</scope>
    <source>
        <strain evidence="3">WasteWater2</strain>
    </source>
</reference>
<protein>
    <submittedName>
        <fullName evidence="3">Uncharacterized protein</fullName>
    </submittedName>
</protein>
<dbReference type="GeneID" id="59286099"/>
<feature type="signal peptide" evidence="2">
    <location>
        <begin position="1"/>
        <end position="16"/>
    </location>
</feature>
<dbReference type="Proteomes" id="UP000578531">
    <property type="component" value="Unassembled WGS sequence"/>
</dbReference>
<evidence type="ECO:0000256" key="2">
    <source>
        <dbReference type="SAM" id="SignalP"/>
    </source>
</evidence>